<protein>
    <submittedName>
        <fullName evidence="2">Uncharacterized protein</fullName>
    </submittedName>
</protein>
<evidence type="ECO:0000256" key="1">
    <source>
        <dbReference type="SAM" id="MobiDB-lite"/>
    </source>
</evidence>
<gene>
    <name evidence="2" type="ORF">GCM10010191_61530</name>
</gene>
<sequence length="118" mass="12760">MLSGGLDAGKENIRAAQACEGERRAVDHDCRKPPSPFVRVRPPEGARDLLPAATIIDRPQTVPSHDALGGQGVHLVVVHSVRRCAASRFFHHFASLPVGDASASRSPSRWAVSKWDPH</sequence>
<dbReference type="EMBL" id="BAAARW010000022">
    <property type="protein sequence ID" value="GAA2438101.1"/>
    <property type="molecule type" value="Genomic_DNA"/>
</dbReference>
<feature type="region of interest" description="Disordered" evidence="1">
    <location>
        <begin position="20"/>
        <end position="44"/>
    </location>
</feature>
<comment type="caution">
    <text evidence="2">The sequence shown here is derived from an EMBL/GenBank/DDBJ whole genome shotgun (WGS) entry which is preliminary data.</text>
</comment>
<evidence type="ECO:0000313" key="2">
    <source>
        <dbReference type="EMBL" id="GAA2438101.1"/>
    </source>
</evidence>
<feature type="region of interest" description="Disordered" evidence="1">
    <location>
        <begin position="98"/>
        <end position="118"/>
    </location>
</feature>
<evidence type="ECO:0000313" key="3">
    <source>
        <dbReference type="Proteomes" id="UP001501231"/>
    </source>
</evidence>
<name>A0ABN3JRT8_9ACTN</name>
<reference evidence="2 3" key="1">
    <citation type="journal article" date="2019" name="Int. J. Syst. Evol. Microbiol.">
        <title>The Global Catalogue of Microorganisms (GCM) 10K type strain sequencing project: providing services to taxonomists for standard genome sequencing and annotation.</title>
        <authorList>
            <consortium name="The Broad Institute Genomics Platform"/>
            <consortium name="The Broad Institute Genome Sequencing Center for Infectious Disease"/>
            <person name="Wu L."/>
            <person name="Ma J."/>
        </authorList>
    </citation>
    <scope>NUCLEOTIDE SEQUENCE [LARGE SCALE GENOMIC DNA]</scope>
    <source>
        <strain evidence="2 3">JCM 3325</strain>
    </source>
</reference>
<feature type="compositionally biased region" description="Basic and acidic residues" evidence="1">
    <location>
        <begin position="20"/>
        <end position="32"/>
    </location>
</feature>
<accession>A0ABN3JRT8</accession>
<dbReference type="Proteomes" id="UP001501231">
    <property type="component" value="Unassembled WGS sequence"/>
</dbReference>
<proteinExistence type="predicted"/>
<keyword evidence="3" id="KW-1185">Reference proteome</keyword>
<organism evidence="2 3">
    <name type="scientific">Actinomadura vinacea</name>
    <dbReference type="NCBI Taxonomy" id="115336"/>
    <lineage>
        <taxon>Bacteria</taxon>
        <taxon>Bacillati</taxon>
        <taxon>Actinomycetota</taxon>
        <taxon>Actinomycetes</taxon>
        <taxon>Streptosporangiales</taxon>
        <taxon>Thermomonosporaceae</taxon>
        <taxon>Actinomadura</taxon>
    </lineage>
</organism>